<name>A0A9D3LUQ0_ANGAN</name>
<comment type="caution">
    <text evidence="2">The sequence shown here is derived from an EMBL/GenBank/DDBJ whole genome shotgun (WGS) entry which is preliminary data.</text>
</comment>
<gene>
    <name evidence="2" type="ORF">ANANG_G00232410</name>
</gene>
<proteinExistence type="predicted"/>
<dbReference type="AlphaFoldDB" id="A0A9D3LUQ0"/>
<sequence>MWSNLSTAIWCEKTPFLTCPRGIPQKIVEGLLTFEEHGVDDHGAIGLVHVLGDLGQLSVGGLGRPLVDGLEGAALVAEVDLGVLVVVVLLAALHEVVGEVDGAGPVQAAADLPGDVAGGGVADLGQELGQAGVQVLVLDRAGGEHRLHLRGRGGLPAQSHQAQGGGHHHGGDGDVLQVLLLGHVVVEVERQVGAVVRQGGGVAAQLPFFPGRHSRQDRQ</sequence>
<dbReference type="EMBL" id="JAFIRN010000013">
    <property type="protein sequence ID" value="KAG5836796.1"/>
    <property type="molecule type" value="Genomic_DNA"/>
</dbReference>
<evidence type="ECO:0000256" key="1">
    <source>
        <dbReference type="SAM" id="MobiDB-lite"/>
    </source>
</evidence>
<protein>
    <submittedName>
        <fullName evidence="2">Uncharacterized protein</fullName>
    </submittedName>
</protein>
<dbReference type="Proteomes" id="UP001044222">
    <property type="component" value="Chromosome 13"/>
</dbReference>
<reference evidence="2" key="1">
    <citation type="submission" date="2021-01" db="EMBL/GenBank/DDBJ databases">
        <title>A chromosome-scale assembly of European eel, Anguilla anguilla.</title>
        <authorList>
            <person name="Henkel C."/>
            <person name="Jong-Raadsen S.A."/>
            <person name="Dufour S."/>
            <person name="Weltzien F.-A."/>
            <person name="Palstra A.P."/>
            <person name="Pelster B."/>
            <person name="Spaink H.P."/>
            <person name="Van Den Thillart G.E."/>
            <person name="Jansen H."/>
            <person name="Zahm M."/>
            <person name="Klopp C."/>
            <person name="Cedric C."/>
            <person name="Louis A."/>
            <person name="Berthelot C."/>
            <person name="Parey E."/>
            <person name="Roest Crollius H."/>
            <person name="Montfort J."/>
            <person name="Robinson-Rechavi M."/>
            <person name="Bucao C."/>
            <person name="Bouchez O."/>
            <person name="Gislard M."/>
            <person name="Lluch J."/>
            <person name="Milhes M."/>
            <person name="Lampietro C."/>
            <person name="Lopez Roques C."/>
            <person name="Donnadieu C."/>
            <person name="Braasch I."/>
            <person name="Desvignes T."/>
            <person name="Postlethwait J."/>
            <person name="Bobe J."/>
            <person name="Guiguen Y."/>
            <person name="Dirks R."/>
        </authorList>
    </citation>
    <scope>NUCLEOTIDE SEQUENCE</scope>
    <source>
        <strain evidence="2">Tag_6206</strain>
        <tissue evidence="2">Liver</tissue>
    </source>
</reference>
<organism evidence="2 3">
    <name type="scientific">Anguilla anguilla</name>
    <name type="common">European freshwater eel</name>
    <name type="synonym">Muraena anguilla</name>
    <dbReference type="NCBI Taxonomy" id="7936"/>
    <lineage>
        <taxon>Eukaryota</taxon>
        <taxon>Metazoa</taxon>
        <taxon>Chordata</taxon>
        <taxon>Craniata</taxon>
        <taxon>Vertebrata</taxon>
        <taxon>Euteleostomi</taxon>
        <taxon>Actinopterygii</taxon>
        <taxon>Neopterygii</taxon>
        <taxon>Teleostei</taxon>
        <taxon>Anguilliformes</taxon>
        <taxon>Anguillidae</taxon>
        <taxon>Anguilla</taxon>
    </lineage>
</organism>
<accession>A0A9D3LUQ0</accession>
<keyword evidence="3" id="KW-1185">Reference proteome</keyword>
<evidence type="ECO:0000313" key="3">
    <source>
        <dbReference type="Proteomes" id="UP001044222"/>
    </source>
</evidence>
<feature type="region of interest" description="Disordered" evidence="1">
    <location>
        <begin position="150"/>
        <end position="169"/>
    </location>
</feature>
<evidence type="ECO:0000313" key="2">
    <source>
        <dbReference type="EMBL" id="KAG5836796.1"/>
    </source>
</evidence>